<dbReference type="KEGG" id="vg:5470927"/>
<dbReference type="EMBL" id="EF101928">
    <property type="protein sequence ID" value="ABT16247.1"/>
    <property type="molecule type" value="Genomic_DNA"/>
</dbReference>
<evidence type="ECO:0000313" key="2">
    <source>
        <dbReference type="EMBL" id="ABT16247.1"/>
    </source>
</evidence>
<accession>A7K873</accession>
<keyword evidence="3" id="KW-1185">Reference proteome</keyword>
<dbReference type="Proteomes" id="UP000202420">
    <property type="component" value="Segment"/>
</dbReference>
<reference evidence="2 3" key="1">
    <citation type="submission" date="2006-09" db="EMBL/GenBank/DDBJ databases">
        <title>Sequence and annotation of the 288-kb ATCV-1 virus that infects an endosymbiotic Chlorella strain of the heliozoon Acanthocystis turfacea.</title>
        <authorList>
            <person name="Fitzgerald L.A."/>
            <person name="Graves M.V."/>
            <person name="Li X."/>
            <person name="Pfitzner A.J.P."/>
            <person name="Hartigan J."/>
            <person name="Van Etten J.L."/>
        </authorList>
    </citation>
    <scope>NUCLEOTIDE SEQUENCE [LARGE SCALE GENOMIC DNA]</scope>
    <source>
        <strain evidence="2 3">ATCV-1</strain>
    </source>
</reference>
<sequence length="151" mass="15927">MCCPPSSCAWAPVLALVPRSRPPAASSSSTASCLSTSTSTSSPSSPAASSPVRALPSPEERERFSRSSASTTTPTHSCFRSTNVPHCPPQTVPFLLPPSTAWNREVTPASGLSRVGTKVWQMPRTAYPRHRVATSTRLAAVLALAMVRPTP</sequence>
<name>A7K873_9PHYC</name>
<protein>
    <submittedName>
        <fullName evidence="2">Uncharacterized protein z113L</fullName>
    </submittedName>
</protein>
<dbReference type="GeneID" id="5470927"/>
<feature type="compositionally biased region" description="Low complexity" evidence="1">
    <location>
        <begin position="19"/>
        <end position="57"/>
    </location>
</feature>
<proteinExistence type="predicted"/>
<gene>
    <name evidence="2" type="primary">z113L</name>
    <name evidence="2" type="ORF">ATCV1_z113L</name>
</gene>
<feature type="compositionally biased region" description="Low complexity" evidence="1">
    <location>
        <begin position="66"/>
        <end position="77"/>
    </location>
</feature>
<evidence type="ECO:0000313" key="3">
    <source>
        <dbReference type="Proteomes" id="UP000202420"/>
    </source>
</evidence>
<organism evidence="2 3">
    <name type="scientific">Chlorovirus heliozoae</name>
    <dbReference type="NCBI Taxonomy" id="322019"/>
    <lineage>
        <taxon>Viruses</taxon>
        <taxon>Varidnaviria</taxon>
        <taxon>Bamfordvirae</taxon>
        <taxon>Nucleocytoviricota</taxon>
        <taxon>Megaviricetes</taxon>
        <taxon>Algavirales</taxon>
        <taxon>Phycodnaviridae</taxon>
        <taxon>Chlorovirus</taxon>
    </lineage>
</organism>
<feature type="region of interest" description="Disordered" evidence="1">
    <location>
        <begin position="19"/>
        <end position="82"/>
    </location>
</feature>
<dbReference type="RefSeq" id="YP_001426594.1">
    <property type="nucleotide sequence ID" value="NC_008724.1"/>
</dbReference>
<evidence type="ECO:0000256" key="1">
    <source>
        <dbReference type="SAM" id="MobiDB-lite"/>
    </source>
</evidence>